<protein>
    <recommendedName>
        <fullName evidence="11">Fibronectin type-III domain-containing protein</fullName>
    </recommendedName>
</protein>
<dbReference type="Ensembl" id="ENSEBUT00000019207.1">
    <property type="protein sequence ID" value="ENSEBUP00000018631.1"/>
    <property type="gene ID" value="ENSEBUG00000011626.1"/>
</dbReference>
<feature type="transmembrane region" description="Helical" evidence="9">
    <location>
        <begin position="311"/>
        <end position="331"/>
    </location>
</feature>
<dbReference type="InterPro" id="IPR015152">
    <property type="entry name" value="Growth/epo_recpt_lig-bind"/>
</dbReference>
<dbReference type="GO" id="GO:0004896">
    <property type="term" value="F:cytokine receptor activity"/>
    <property type="evidence" value="ECO:0007669"/>
    <property type="project" value="TreeGrafter"/>
</dbReference>
<evidence type="ECO:0000259" key="11">
    <source>
        <dbReference type="PROSITE" id="PS50853"/>
    </source>
</evidence>
<dbReference type="CDD" id="cd00063">
    <property type="entry name" value="FN3"/>
    <property type="match status" value="1"/>
</dbReference>
<dbReference type="GO" id="GO:0009897">
    <property type="term" value="C:external side of plasma membrane"/>
    <property type="evidence" value="ECO:0007669"/>
    <property type="project" value="TreeGrafter"/>
</dbReference>
<dbReference type="PANTHER" id="PTHR23037:SF35">
    <property type="entry name" value="FIBRONECTIN TYPE-III DOMAIN-CONTAINING PROTEIN"/>
    <property type="match status" value="1"/>
</dbReference>
<proteinExistence type="predicted"/>
<comment type="subcellular location">
    <subcellularLocation>
        <location evidence="1">Membrane</location>
        <topology evidence="1">Single-pass type I membrane protein</topology>
    </subcellularLocation>
</comment>
<dbReference type="PANTHER" id="PTHR23037">
    <property type="entry name" value="CYTOKINE RECEPTOR"/>
    <property type="match status" value="1"/>
</dbReference>
<dbReference type="Pfam" id="PF00041">
    <property type="entry name" value="fn3"/>
    <property type="match status" value="1"/>
</dbReference>
<evidence type="ECO:0000256" key="7">
    <source>
        <dbReference type="ARBA" id="ARBA00023170"/>
    </source>
</evidence>
<evidence type="ECO:0000256" key="6">
    <source>
        <dbReference type="ARBA" id="ARBA00023157"/>
    </source>
</evidence>
<evidence type="ECO:0000256" key="1">
    <source>
        <dbReference type="ARBA" id="ARBA00004479"/>
    </source>
</evidence>
<name>A0A8C4QPT5_EPTBU</name>
<dbReference type="Pfam" id="PF09067">
    <property type="entry name" value="EpoR_lig-bind"/>
    <property type="match status" value="1"/>
</dbReference>
<dbReference type="SMART" id="SM00060">
    <property type="entry name" value="FN3"/>
    <property type="match status" value="1"/>
</dbReference>
<evidence type="ECO:0000256" key="8">
    <source>
        <dbReference type="ARBA" id="ARBA00023180"/>
    </source>
</evidence>
<dbReference type="AlphaFoldDB" id="A0A8C4QPT5"/>
<dbReference type="Proteomes" id="UP000694388">
    <property type="component" value="Unplaced"/>
</dbReference>
<dbReference type="InterPro" id="IPR013783">
    <property type="entry name" value="Ig-like_fold"/>
</dbReference>
<dbReference type="Gene3D" id="2.60.40.10">
    <property type="entry name" value="Immunoglobulins"/>
    <property type="match status" value="2"/>
</dbReference>
<keyword evidence="7" id="KW-0675">Receptor</keyword>
<keyword evidence="4 9" id="KW-1133">Transmembrane helix</keyword>
<keyword evidence="5 9" id="KW-0472">Membrane</keyword>
<dbReference type="SUPFAM" id="SSF49265">
    <property type="entry name" value="Fibronectin type III"/>
    <property type="match status" value="2"/>
</dbReference>
<keyword evidence="6" id="KW-1015">Disulfide bond</keyword>
<evidence type="ECO:0000256" key="9">
    <source>
        <dbReference type="SAM" id="Phobius"/>
    </source>
</evidence>
<evidence type="ECO:0000256" key="3">
    <source>
        <dbReference type="ARBA" id="ARBA00022729"/>
    </source>
</evidence>
<feature type="chain" id="PRO_5034647664" description="Fibronectin type-III domain-containing protein" evidence="10">
    <location>
        <begin position="18"/>
        <end position="537"/>
    </location>
</feature>
<keyword evidence="3 10" id="KW-0732">Signal</keyword>
<reference evidence="12" key="2">
    <citation type="submission" date="2025-09" db="UniProtKB">
        <authorList>
            <consortium name="Ensembl"/>
        </authorList>
    </citation>
    <scope>IDENTIFICATION</scope>
</reference>
<keyword evidence="8" id="KW-0325">Glycoprotein</keyword>
<keyword evidence="2 9" id="KW-0812">Transmembrane</keyword>
<reference evidence="12" key="1">
    <citation type="submission" date="2025-08" db="UniProtKB">
        <authorList>
            <consortium name="Ensembl"/>
        </authorList>
    </citation>
    <scope>IDENTIFICATION</scope>
</reference>
<keyword evidence="13" id="KW-1185">Reference proteome</keyword>
<organism evidence="12 13">
    <name type="scientific">Eptatretus burgeri</name>
    <name type="common">Inshore hagfish</name>
    <dbReference type="NCBI Taxonomy" id="7764"/>
    <lineage>
        <taxon>Eukaryota</taxon>
        <taxon>Metazoa</taxon>
        <taxon>Chordata</taxon>
        <taxon>Craniata</taxon>
        <taxon>Vertebrata</taxon>
        <taxon>Cyclostomata</taxon>
        <taxon>Myxini</taxon>
        <taxon>Myxiniformes</taxon>
        <taxon>Myxinidae</taxon>
        <taxon>Eptatretinae</taxon>
        <taxon>Eptatretus</taxon>
    </lineage>
</organism>
<feature type="domain" description="Fibronectin type-III" evidence="11">
    <location>
        <begin position="136"/>
        <end position="232"/>
    </location>
</feature>
<evidence type="ECO:0000256" key="10">
    <source>
        <dbReference type="SAM" id="SignalP"/>
    </source>
</evidence>
<evidence type="ECO:0000256" key="5">
    <source>
        <dbReference type="ARBA" id="ARBA00023136"/>
    </source>
</evidence>
<evidence type="ECO:0000256" key="2">
    <source>
        <dbReference type="ARBA" id="ARBA00022692"/>
    </source>
</evidence>
<evidence type="ECO:0000256" key="4">
    <source>
        <dbReference type="ARBA" id="ARBA00022989"/>
    </source>
</evidence>
<accession>A0A8C4QPT5</accession>
<dbReference type="PROSITE" id="PS50853">
    <property type="entry name" value="FN3"/>
    <property type="match status" value="1"/>
</dbReference>
<dbReference type="InterPro" id="IPR003961">
    <property type="entry name" value="FN3_dom"/>
</dbReference>
<evidence type="ECO:0000313" key="12">
    <source>
        <dbReference type="Ensembl" id="ENSEBUP00000018631.1"/>
    </source>
</evidence>
<dbReference type="InterPro" id="IPR036116">
    <property type="entry name" value="FN3_sf"/>
</dbReference>
<feature type="signal peptide" evidence="10">
    <location>
        <begin position="1"/>
        <end position="17"/>
    </location>
</feature>
<sequence length="537" mass="59559">MGMTVISAMFALCLTTGFELHNPTRSQGNGCTVLLKAPECRTRRGYDLICTWAVSQPETINSSFTYHYPGQAVVECPVSRLPTENTASGMLRCTMPEDHIILYEQLLITLILHNDSRILCKHAQPVSPEDVVCTDPPENLTARATSRPGELLVSWIPPDADMIVTATLHYQLAFQRKGIVTQVVTSQLTCCELSSLRPGVPYVIRIRAAPDGISFRGSWSEWSTAVEATPSLALGTAHLTTPIVDHTTTSGQHIRASRSDSDKAENPHSITCKDPLCSKFQEHEGIPLIHLGNQNNITPLQVQTNSLETPWSWYPILIPLVMSFSVAFIMFKGRFHRIRNKVWPSMPNLENSFKGFFPLDKGHFQVDTTSAVETEDRLFAVIEVLSENESAIEPYTPRPEIAGYVYSSMAQSTQAVPVHNQSIEASPVQPPMACNYEQAWRAQSGPLTINGTRINLAYIVRKGVEHADDLPVCNEMAVLTEAEIISTTVASFQERMVDPLTRPLVRSNSYEFDFKHSPKQVCSKTDGICSKSQGSIR</sequence>
<evidence type="ECO:0000313" key="13">
    <source>
        <dbReference type="Proteomes" id="UP000694388"/>
    </source>
</evidence>